<accession>A0ABD1XWS9</accession>
<feature type="transmembrane region" description="Helical" evidence="5">
    <location>
        <begin position="131"/>
        <end position="155"/>
    </location>
</feature>
<name>A0ABD1XWS9_9MARC</name>
<dbReference type="GO" id="GO:0046872">
    <property type="term" value="F:metal ion binding"/>
    <property type="evidence" value="ECO:0007669"/>
    <property type="project" value="UniProtKB-KW"/>
</dbReference>
<evidence type="ECO:0000256" key="3">
    <source>
        <dbReference type="ARBA" id="ARBA00022842"/>
    </source>
</evidence>
<feature type="transmembrane region" description="Helical" evidence="5">
    <location>
        <begin position="51"/>
        <end position="74"/>
    </location>
</feature>
<evidence type="ECO:0000313" key="7">
    <source>
        <dbReference type="EMBL" id="KAL2613362.1"/>
    </source>
</evidence>
<evidence type="ECO:0000256" key="4">
    <source>
        <dbReference type="SAM" id="MobiDB-lite"/>
    </source>
</evidence>
<reference evidence="7 8" key="1">
    <citation type="submission" date="2024-09" db="EMBL/GenBank/DDBJ databases">
        <title>Chromosome-scale assembly of Riccia fluitans.</title>
        <authorList>
            <person name="Paukszto L."/>
            <person name="Sawicki J."/>
            <person name="Karawczyk K."/>
            <person name="Piernik-Szablinska J."/>
            <person name="Szczecinska M."/>
            <person name="Mazdziarz M."/>
        </authorList>
    </citation>
    <scope>NUCLEOTIDE SEQUENCE [LARGE SCALE GENOMIC DNA]</scope>
    <source>
        <strain evidence="7">Rf_01</strain>
        <tissue evidence="7">Aerial parts of the thallus</tissue>
    </source>
</reference>
<evidence type="ECO:0000256" key="1">
    <source>
        <dbReference type="ARBA" id="ARBA00004141"/>
    </source>
</evidence>
<dbReference type="InterPro" id="IPR032630">
    <property type="entry name" value="P_typ_ATPase_c"/>
</dbReference>
<comment type="caution">
    <text evidence="7">The sequence shown here is derived from an EMBL/GenBank/DDBJ whole genome shotgun (WGS) entry which is preliminary data.</text>
</comment>
<dbReference type="PANTHER" id="PTHR24092:SF218">
    <property type="entry name" value="PHOSPHOLIPID-TRANSPORTING ATPASE"/>
    <property type="match status" value="1"/>
</dbReference>
<dbReference type="Proteomes" id="UP001605036">
    <property type="component" value="Unassembled WGS sequence"/>
</dbReference>
<gene>
    <name evidence="7" type="ORF">R1flu_025054</name>
</gene>
<dbReference type="PANTHER" id="PTHR24092">
    <property type="entry name" value="PROBABLE PHOSPHOLIPID-TRANSPORTING ATPASE"/>
    <property type="match status" value="1"/>
</dbReference>
<keyword evidence="5" id="KW-0472">Membrane</keyword>
<keyword evidence="3" id="KW-0460">Magnesium</keyword>
<evidence type="ECO:0000256" key="5">
    <source>
        <dbReference type="SAM" id="Phobius"/>
    </source>
</evidence>
<proteinExistence type="predicted"/>
<feature type="compositionally biased region" description="Pro residues" evidence="4">
    <location>
        <begin position="301"/>
        <end position="311"/>
    </location>
</feature>
<dbReference type="InterPro" id="IPR023298">
    <property type="entry name" value="ATPase_P-typ_TM_dom_sf"/>
</dbReference>
<dbReference type="EMBL" id="JBHFFA010000007">
    <property type="protein sequence ID" value="KAL2613362.1"/>
    <property type="molecule type" value="Genomic_DNA"/>
</dbReference>
<feature type="region of interest" description="Disordered" evidence="4">
    <location>
        <begin position="298"/>
        <end position="365"/>
    </location>
</feature>
<keyword evidence="5" id="KW-1133">Transmembrane helix</keyword>
<feature type="transmembrane region" description="Helical" evidence="5">
    <location>
        <begin position="243"/>
        <end position="264"/>
    </location>
</feature>
<dbReference type="AlphaFoldDB" id="A0ABD1XWS9"/>
<keyword evidence="8" id="KW-1185">Reference proteome</keyword>
<protein>
    <recommendedName>
        <fullName evidence="6">P-type ATPase C-terminal domain-containing protein</fullName>
    </recommendedName>
</protein>
<feature type="transmembrane region" description="Helical" evidence="5">
    <location>
        <begin position="167"/>
        <end position="186"/>
    </location>
</feature>
<dbReference type="Pfam" id="PF16212">
    <property type="entry name" value="PhoLip_ATPase_C"/>
    <property type="match status" value="1"/>
</dbReference>
<feature type="compositionally biased region" description="Acidic residues" evidence="4">
    <location>
        <begin position="332"/>
        <end position="343"/>
    </location>
</feature>
<keyword evidence="5" id="KW-0812">Transmembrane</keyword>
<feature type="transmembrane region" description="Helical" evidence="5">
    <location>
        <begin position="86"/>
        <end position="104"/>
    </location>
</feature>
<evidence type="ECO:0000313" key="8">
    <source>
        <dbReference type="Proteomes" id="UP001605036"/>
    </source>
</evidence>
<feature type="region of interest" description="Disordered" evidence="4">
    <location>
        <begin position="462"/>
        <end position="609"/>
    </location>
</feature>
<keyword evidence="2" id="KW-0479">Metal-binding</keyword>
<feature type="compositionally biased region" description="Low complexity" evidence="4">
    <location>
        <begin position="548"/>
        <end position="571"/>
    </location>
</feature>
<feature type="compositionally biased region" description="Basic and acidic residues" evidence="4">
    <location>
        <begin position="490"/>
        <end position="514"/>
    </location>
</feature>
<feature type="transmembrane region" description="Helical" evidence="5">
    <location>
        <begin position="198"/>
        <end position="220"/>
    </location>
</feature>
<dbReference type="SUPFAM" id="SSF81665">
    <property type="entry name" value="Calcium ATPase, transmembrane domain M"/>
    <property type="match status" value="1"/>
</dbReference>
<evidence type="ECO:0000256" key="2">
    <source>
        <dbReference type="ARBA" id="ARBA00022723"/>
    </source>
</evidence>
<feature type="domain" description="P-type ATPase C-terminal" evidence="6">
    <location>
        <begin position="20"/>
        <end position="270"/>
    </location>
</feature>
<feature type="compositionally biased region" description="Basic residues" evidence="4">
    <location>
        <begin position="593"/>
        <end position="609"/>
    </location>
</feature>
<organism evidence="7 8">
    <name type="scientific">Riccia fluitans</name>
    <dbReference type="NCBI Taxonomy" id="41844"/>
    <lineage>
        <taxon>Eukaryota</taxon>
        <taxon>Viridiplantae</taxon>
        <taxon>Streptophyta</taxon>
        <taxon>Embryophyta</taxon>
        <taxon>Marchantiophyta</taxon>
        <taxon>Marchantiopsida</taxon>
        <taxon>Marchantiidae</taxon>
        <taxon>Marchantiales</taxon>
        <taxon>Ricciaceae</taxon>
        <taxon>Riccia</taxon>
    </lineage>
</organism>
<evidence type="ECO:0000259" key="6">
    <source>
        <dbReference type="Pfam" id="PF16212"/>
    </source>
</evidence>
<comment type="subcellular location">
    <subcellularLocation>
        <location evidence="1">Membrane</location>
        <topology evidence="1">Multi-pass membrane protein</topology>
    </subcellularLocation>
</comment>
<sequence>MLKAAHIGVGVGGREGMAAVLASDYALTRFRHLRRLLLVHGRWSYKRNREVVMYAFYKNIVYVLGNIYFAFFSGFSAQTLHSGMEISTYNLMWTSILPFLFAIFDKDTNDCTAENNPQLYRETQSEGRAQFFWCMLGWAVMAVWDSVVTFFLPLAASSYSHDSGETAGLWTLGVTTYTMAIFIVNLKQFSRMHNLTVIHFVSLIFSTWSWVLLFATLPLMDFSLKEMPAIASVGQELACCATFWLLLILCPVSAFLPVGSLGIFRTRYAPDDAEVMREIEHGWIDGFYFTDAPDFVEHIPTPEPDVPPPPVDARKRRSAASRAADSSATEPAGEDDDDEDDDLDKPKQETESEEDAQLLQPRRLTWREVTNEDELEDLHRAESLGRYGRRRSSGFQIVTRHTDRTEVPVPLVQGPTPPPRKSVLFQNSDLKPALTLTQARRKSRFGGMIPEVPISLVQIQEDREQTPVPTAAAARGQERRERERKKRKEKEKMLEMESRLEASPVDRIKSKTESLKPSAGTARRVVAHAPRSSALHPRPSRYIDIAARRTSNTGSRSSSQSPPRRSSSTPPKKQGSSNLKPPSKPGYESPPHSPRKSSTRKSLPRSRLT</sequence>
<dbReference type="GO" id="GO:0016020">
    <property type="term" value="C:membrane"/>
    <property type="evidence" value="ECO:0007669"/>
    <property type="project" value="UniProtKB-SubCell"/>
</dbReference>